<dbReference type="SUPFAM" id="SSF56796">
    <property type="entry name" value="Dehydroquinate synthase-like"/>
    <property type="match status" value="1"/>
</dbReference>
<keyword evidence="8" id="KW-0594">Phospholipid biosynthesis</keyword>
<evidence type="ECO:0000256" key="2">
    <source>
        <dbReference type="ARBA" id="ARBA00022516"/>
    </source>
</evidence>
<keyword evidence="5" id="KW-0560">Oxidoreductase</keyword>
<dbReference type="Proteomes" id="UP000295711">
    <property type="component" value="Unassembled WGS sequence"/>
</dbReference>
<keyword evidence="6" id="KW-0520">NAD</keyword>
<dbReference type="Gene3D" id="1.20.1090.10">
    <property type="entry name" value="Dehydroquinate synthase-like - alpha domain"/>
    <property type="match status" value="1"/>
</dbReference>
<dbReference type="OrthoDB" id="9763580at2"/>
<dbReference type="RefSeq" id="WP_132091214.1">
    <property type="nucleotide sequence ID" value="NZ_JANKAQ010000008.1"/>
</dbReference>
<reference evidence="10 11" key="1">
    <citation type="submission" date="2019-03" db="EMBL/GenBank/DDBJ databases">
        <title>Genomic Encyclopedia of Type Strains, Phase IV (KMG-IV): sequencing the most valuable type-strain genomes for metagenomic binning, comparative biology and taxonomic classification.</title>
        <authorList>
            <person name="Goeker M."/>
        </authorList>
    </citation>
    <scope>NUCLEOTIDE SEQUENCE [LARGE SCALE GENOMIC DNA]</scope>
    <source>
        <strain evidence="10 11">DSM 28559</strain>
    </source>
</reference>
<evidence type="ECO:0000256" key="9">
    <source>
        <dbReference type="ARBA" id="ARBA00023264"/>
    </source>
</evidence>
<dbReference type="Gene3D" id="3.40.50.1970">
    <property type="match status" value="1"/>
</dbReference>
<keyword evidence="2" id="KW-0444">Lipid biosynthesis</keyword>
<keyword evidence="11" id="KW-1185">Reference proteome</keyword>
<organism evidence="10 11">
    <name type="scientific">Frisingicoccus caecimuris</name>
    <dbReference type="NCBI Taxonomy" id="1796636"/>
    <lineage>
        <taxon>Bacteria</taxon>
        <taxon>Bacillati</taxon>
        <taxon>Bacillota</taxon>
        <taxon>Clostridia</taxon>
        <taxon>Lachnospirales</taxon>
        <taxon>Lachnospiraceae</taxon>
        <taxon>Frisingicoccus</taxon>
    </lineage>
</organism>
<dbReference type="AlphaFoldDB" id="A0A4R2LWS3"/>
<keyword evidence="1" id="KW-0963">Cytoplasm</keyword>
<evidence type="ECO:0000256" key="3">
    <source>
        <dbReference type="ARBA" id="ARBA00022723"/>
    </source>
</evidence>
<dbReference type="InterPro" id="IPR016205">
    <property type="entry name" value="Glycerol_DH"/>
</dbReference>
<dbReference type="GO" id="GO:0046872">
    <property type="term" value="F:metal ion binding"/>
    <property type="evidence" value="ECO:0007669"/>
    <property type="project" value="UniProtKB-KW"/>
</dbReference>
<dbReference type="EMBL" id="SLXA01000006">
    <property type="protein sequence ID" value="TCO84611.1"/>
    <property type="molecule type" value="Genomic_DNA"/>
</dbReference>
<evidence type="ECO:0000256" key="5">
    <source>
        <dbReference type="ARBA" id="ARBA00023002"/>
    </source>
</evidence>
<dbReference type="GO" id="GO:0008654">
    <property type="term" value="P:phospholipid biosynthetic process"/>
    <property type="evidence" value="ECO:0007669"/>
    <property type="project" value="UniProtKB-KW"/>
</dbReference>
<dbReference type="GO" id="GO:0016614">
    <property type="term" value="F:oxidoreductase activity, acting on CH-OH group of donors"/>
    <property type="evidence" value="ECO:0007669"/>
    <property type="project" value="InterPro"/>
</dbReference>
<gene>
    <name evidence="10" type="ORF">EV212_10638</name>
</gene>
<evidence type="ECO:0000256" key="1">
    <source>
        <dbReference type="ARBA" id="ARBA00022490"/>
    </source>
</evidence>
<evidence type="ECO:0000256" key="6">
    <source>
        <dbReference type="ARBA" id="ARBA00023027"/>
    </source>
</evidence>
<dbReference type="PANTHER" id="PTHR43616:SF5">
    <property type="entry name" value="GLYCEROL DEHYDROGENASE 1"/>
    <property type="match status" value="1"/>
</dbReference>
<sequence>MKINLGEISSLCGKDSENHPFIRGMWIEPGAISKIKGIMQKEGWQEPVIICDQNTYFAGDLLLENMDNYDLICLDPEDLAADERSVSLAQNKIPATADCMIALGSVTIHDITRYLSWQYHLPFISVPTAASGEGYTTCISAVVRKGVKGNVIASAPTYLFADTDIFAAVPQRLTAAGFSDLMGNYIALADAQISAVVTGSGFNHELYHTEVMLMQQVIEQIDNLAAGDPSSCEQLLYALILPDMEIGFYEAARPLMGAEHHLSRYLDISVKQPKLNAVHGEKVGVGTLLCLKAYESFRTALEKRQLIPVKHFPSAAREIQKGFQDEEVCASVASLNTPDPMANITSEQVLQHRKEILDILGELPSAVYLETCFQKMGCKIHIEELGIQDNIIREAMTYAPYVSRDITLLRLMKLFENF</sequence>
<dbReference type="GO" id="GO:0005829">
    <property type="term" value="C:cytosol"/>
    <property type="evidence" value="ECO:0007669"/>
    <property type="project" value="TreeGrafter"/>
</dbReference>
<keyword evidence="4" id="KW-0521">NADP</keyword>
<name>A0A4R2LWS3_9FIRM</name>
<evidence type="ECO:0000313" key="10">
    <source>
        <dbReference type="EMBL" id="TCO84611.1"/>
    </source>
</evidence>
<proteinExistence type="predicted"/>
<keyword evidence="3" id="KW-0479">Metal-binding</keyword>
<dbReference type="InterPro" id="IPR032837">
    <property type="entry name" value="G1PDH"/>
</dbReference>
<evidence type="ECO:0000256" key="8">
    <source>
        <dbReference type="ARBA" id="ARBA00023209"/>
    </source>
</evidence>
<keyword evidence="9" id="KW-1208">Phospholipid metabolism</keyword>
<comment type="caution">
    <text evidence="10">The sequence shown here is derived from an EMBL/GenBank/DDBJ whole genome shotgun (WGS) entry which is preliminary data.</text>
</comment>
<dbReference type="PANTHER" id="PTHR43616">
    <property type="entry name" value="GLYCEROL DEHYDROGENASE"/>
    <property type="match status" value="1"/>
</dbReference>
<keyword evidence="7" id="KW-0443">Lipid metabolism</keyword>
<protein>
    <submittedName>
        <fullName evidence="10">Glycerol-1-phosphate dehydrogenase [NAD(P)+]</fullName>
    </submittedName>
</protein>
<accession>A0A4R2LWS3</accession>
<evidence type="ECO:0000256" key="7">
    <source>
        <dbReference type="ARBA" id="ARBA00023098"/>
    </source>
</evidence>
<evidence type="ECO:0000313" key="11">
    <source>
        <dbReference type="Proteomes" id="UP000295711"/>
    </source>
</evidence>
<evidence type="ECO:0000256" key="4">
    <source>
        <dbReference type="ARBA" id="ARBA00022857"/>
    </source>
</evidence>
<dbReference type="Pfam" id="PF13685">
    <property type="entry name" value="Fe-ADH_2"/>
    <property type="match status" value="1"/>
</dbReference>